<comment type="caution">
    <text evidence="2">The sequence shown here is derived from an EMBL/GenBank/DDBJ whole genome shotgun (WGS) entry which is preliminary data.</text>
</comment>
<dbReference type="EMBL" id="SODD01000010">
    <property type="protein sequence ID" value="TDW20832.1"/>
    <property type="molecule type" value="Genomic_DNA"/>
</dbReference>
<evidence type="ECO:0000313" key="3">
    <source>
        <dbReference type="Proteomes" id="UP000294743"/>
    </source>
</evidence>
<evidence type="ECO:0000259" key="1">
    <source>
        <dbReference type="Pfam" id="PF00882"/>
    </source>
</evidence>
<accession>A0A4R7ZSQ6</accession>
<reference evidence="2 3" key="1">
    <citation type="submission" date="2019-03" db="EMBL/GenBank/DDBJ databases">
        <title>Genomic Encyclopedia of Type Strains, Phase IV (KMG-IV): sequencing the most valuable type-strain genomes for metagenomic binning, comparative biology and taxonomic classification.</title>
        <authorList>
            <person name="Goeker M."/>
        </authorList>
    </citation>
    <scope>NUCLEOTIDE SEQUENCE [LARGE SCALE GENOMIC DNA]</scope>
    <source>
        <strain evidence="2 3">DSM 28867</strain>
    </source>
</reference>
<sequence>MPNLITHNIFCEEVLKDINNKKYRDIITSHMEEYRIGSNGPDFLFFHGVFPLYKTPDVHISKIGTKLHRGKVNAFYKSAIETYLNYPNNKIKKAMASYIIGHYLHWQLDSVMHPYVVYNTGFKSEYATLYHHRFESMMDTINLKNYRNTTIRSFKTYEITNRGKYTDRAIAEVYIPAVYACFSTEITSDEIIQALRDWQKAQKYLYDPHKMKYRLLRSYERIARKPGLSGNVVLPDIDTRYDVMNVKKRTWLHPTTGQPSNESEDEVFIRAMNDAKIGLPLLFDALDGKDMKPFLKFLGDKTYNNGVKPSEATRLYKDPIYDRK</sequence>
<dbReference type="Proteomes" id="UP000294743">
    <property type="component" value="Unassembled WGS sequence"/>
</dbReference>
<dbReference type="InterPro" id="IPR029002">
    <property type="entry name" value="PLPC/GPLD1"/>
</dbReference>
<feature type="domain" description="Phospholipase C/D" evidence="1">
    <location>
        <begin position="6"/>
        <end position="164"/>
    </location>
</feature>
<evidence type="ECO:0000313" key="2">
    <source>
        <dbReference type="EMBL" id="TDW20832.1"/>
    </source>
</evidence>
<dbReference type="AlphaFoldDB" id="A0A4R7ZSQ6"/>
<name>A0A4R7ZSQ6_9FIRM</name>
<gene>
    <name evidence="2" type="ORF">EDD63_11052</name>
</gene>
<dbReference type="RefSeq" id="WP_134168920.1">
    <property type="nucleotide sequence ID" value="NZ_SODD01000010.1"/>
</dbReference>
<organism evidence="2 3">
    <name type="scientific">Breznakia blatticola</name>
    <dbReference type="NCBI Taxonomy" id="1754012"/>
    <lineage>
        <taxon>Bacteria</taxon>
        <taxon>Bacillati</taxon>
        <taxon>Bacillota</taxon>
        <taxon>Erysipelotrichia</taxon>
        <taxon>Erysipelotrichales</taxon>
        <taxon>Erysipelotrichaceae</taxon>
        <taxon>Breznakia</taxon>
    </lineage>
</organism>
<dbReference type="Pfam" id="PF00882">
    <property type="entry name" value="Zn_dep_PLPC"/>
    <property type="match status" value="1"/>
</dbReference>
<dbReference type="OrthoDB" id="9810528at2"/>
<protein>
    <submittedName>
        <fullName evidence="2">Zinc dependent phospholipase C</fullName>
    </submittedName>
</protein>
<proteinExistence type="predicted"/>
<keyword evidence="3" id="KW-1185">Reference proteome</keyword>